<dbReference type="Pfam" id="PF12697">
    <property type="entry name" value="Abhydrolase_6"/>
    <property type="match status" value="1"/>
</dbReference>
<protein>
    <recommendedName>
        <fullName evidence="1">AB hydrolase-1 domain-containing protein</fullName>
    </recommendedName>
</protein>
<name>A0A2S3VRB1_9PSED</name>
<comment type="caution">
    <text evidence="2">The sequence shown here is derived from an EMBL/GenBank/DDBJ whole genome shotgun (WGS) entry which is preliminary data.</text>
</comment>
<dbReference type="InterPro" id="IPR029058">
    <property type="entry name" value="AB_hydrolase_fold"/>
</dbReference>
<dbReference type="OrthoDB" id="9780765at2"/>
<dbReference type="PANTHER" id="PTHR43798">
    <property type="entry name" value="MONOACYLGLYCEROL LIPASE"/>
    <property type="match status" value="1"/>
</dbReference>
<evidence type="ECO:0000259" key="1">
    <source>
        <dbReference type="Pfam" id="PF12697"/>
    </source>
</evidence>
<reference evidence="3" key="1">
    <citation type="submission" date="2017-02" db="EMBL/GenBank/DDBJ databases">
        <authorList>
            <person name="Furmanczyk E.M."/>
        </authorList>
    </citation>
    <scope>NUCLEOTIDE SEQUENCE [LARGE SCALE GENOMIC DNA]</scope>
    <source>
        <strain evidence="3">AP3_22</strain>
    </source>
</reference>
<dbReference type="InterPro" id="IPR050266">
    <property type="entry name" value="AB_hydrolase_sf"/>
</dbReference>
<dbReference type="PRINTS" id="PR00111">
    <property type="entry name" value="ABHYDROLASE"/>
</dbReference>
<keyword evidence="3" id="KW-1185">Reference proteome</keyword>
<dbReference type="GO" id="GO:0003824">
    <property type="term" value="F:catalytic activity"/>
    <property type="evidence" value="ECO:0007669"/>
    <property type="project" value="InterPro"/>
</dbReference>
<dbReference type="AlphaFoldDB" id="A0A2S3VRB1"/>
<dbReference type="Proteomes" id="UP000237440">
    <property type="component" value="Unassembled WGS sequence"/>
</dbReference>
<evidence type="ECO:0000313" key="2">
    <source>
        <dbReference type="EMBL" id="POF42403.1"/>
    </source>
</evidence>
<organism evidence="2 3">
    <name type="scientific">Pseudomonas laurylsulfativorans</name>
    <dbReference type="NCBI Taxonomy" id="1943631"/>
    <lineage>
        <taxon>Bacteria</taxon>
        <taxon>Pseudomonadati</taxon>
        <taxon>Pseudomonadota</taxon>
        <taxon>Gammaproteobacteria</taxon>
        <taxon>Pseudomonadales</taxon>
        <taxon>Pseudomonadaceae</taxon>
        <taxon>Pseudomonas</taxon>
    </lineage>
</organism>
<dbReference type="EMBL" id="MUJK01000003">
    <property type="protein sequence ID" value="POF42403.1"/>
    <property type="molecule type" value="Genomic_DNA"/>
</dbReference>
<dbReference type="SUPFAM" id="SSF53474">
    <property type="entry name" value="alpha/beta-Hydrolases"/>
    <property type="match status" value="1"/>
</dbReference>
<feature type="domain" description="AB hydrolase-1" evidence="1">
    <location>
        <begin position="41"/>
        <end position="275"/>
    </location>
</feature>
<dbReference type="InterPro" id="IPR000639">
    <property type="entry name" value="Epox_hydrolase-like"/>
</dbReference>
<evidence type="ECO:0000313" key="3">
    <source>
        <dbReference type="Proteomes" id="UP000237440"/>
    </source>
</evidence>
<gene>
    <name evidence="2" type="ORF">B0D71_13355</name>
</gene>
<dbReference type="Gene3D" id="3.40.50.1820">
    <property type="entry name" value="alpha/beta hydrolase"/>
    <property type="match status" value="1"/>
</dbReference>
<sequence>MSSQPAVSSSPIPVGQFLDVQDTYRLHYHEVGKPRADRPTLVFLHGSGPGASGYSNFHLNFPFFAEQGFHVLIPDFLGYGLSDKPDDIEYTSSLHVEVLRELLQKKNVVRAVLVGNSLGGAVAFQYGLTYADQVAKLVVMGPGGVEEPALWAGQMSGLRCMGAFVQARKTDRDSFRELLHHIVASPATITDEVIDSRLPVWLEQPPAVFSTIKVEVFADRLSELNMPVLCLWGQKDNFLPVRHALIVAALVNEARVVISTRSGHWFMLEEPDYFNHEVLNFLG</sequence>
<dbReference type="PANTHER" id="PTHR43798:SF33">
    <property type="entry name" value="HYDROLASE, PUTATIVE (AFU_ORTHOLOGUE AFUA_2G14860)-RELATED"/>
    <property type="match status" value="1"/>
</dbReference>
<accession>A0A2S3VRB1</accession>
<dbReference type="InterPro" id="IPR000073">
    <property type="entry name" value="AB_hydrolase_1"/>
</dbReference>
<dbReference type="RefSeq" id="WP_103395195.1">
    <property type="nucleotide sequence ID" value="NZ_MUJK01000003.1"/>
</dbReference>
<dbReference type="GO" id="GO:0016020">
    <property type="term" value="C:membrane"/>
    <property type="evidence" value="ECO:0007669"/>
    <property type="project" value="TreeGrafter"/>
</dbReference>
<dbReference type="PRINTS" id="PR00412">
    <property type="entry name" value="EPOXHYDRLASE"/>
</dbReference>
<proteinExistence type="predicted"/>